<dbReference type="PIRSF" id="PIRSF028937">
    <property type="entry name" value="Lg_Ch_AO"/>
    <property type="match status" value="1"/>
</dbReference>
<feature type="transmembrane region" description="Helical" evidence="14">
    <location>
        <begin position="139"/>
        <end position="156"/>
    </location>
</feature>
<evidence type="ECO:0000256" key="9">
    <source>
        <dbReference type="ARBA" id="ARBA00022827"/>
    </source>
</evidence>
<evidence type="ECO:0000256" key="4">
    <source>
        <dbReference type="ARBA" id="ARBA00004370"/>
    </source>
</evidence>
<evidence type="ECO:0000256" key="10">
    <source>
        <dbReference type="ARBA" id="ARBA00022989"/>
    </source>
</evidence>
<evidence type="ECO:0000256" key="3">
    <source>
        <dbReference type="ARBA" id="ARBA00003842"/>
    </source>
</evidence>
<evidence type="ECO:0000256" key="1">
    <source>
        <dbReference type="ARBA" id="ARBA00000920"/>
    </source>
</evidence>
<keyword evidence="11 13" id="KW-0560">Oxidoreductase</keyword>
<evidence type="ECO:0000256" key="11">
    <source>
        <dbReference type="ARBA" id="ARBA00023002"/>
    </source>
</evidence>
<comment type="subcellular location">
    <subcellularLocation>
        <location evidence="4">Membrane</location>
    </subcellularLocation>
</comment>
<evidence type="ECO:0000256" key="8">
    <source>
        <dbReference type="ARBA" id="ARBA00022692"/>
    </source>
</evidence>
<dbReference type="InterPro" id="IPR036188">
    <property type="entry name" value="FAD/NAD-bd_sf"/>
</dbReference>
<evidence type="ECO:0000256" key="12">
    <source>
        <dbReference type="ARBA" id="ARBA00023136"/>
    </source>
</evidence>
<dbReference type="Proteomes" id="UP001329825">
    <property type="component" value="Chromosome 5"/>
</dbReference>
<keyword evidence="7" id="KW-0285">Flavoprotein</keyword>
<dbReference type="SUPFAM" id="SSF51905">
    <property type="entry name" value="FAD/NAD(P)-binding domain"/>
    <property type="match status" value="1"/>
</dbReference>
<keyword evidence="8 14" id="KW-0812">Transmembrane</keyword>
<keyword evidence="12 14" id="KW-0472">Membrane</keyword>
<keyword evidence="18" id="KW-1185">Reference proteome</keyword>
<evidence type="ECO:0000256" key="7">
    <source>
        <dbReference type="ARBA" id="ARBA00022630"/>
    </source>
</evidence>
<evidence type="ECO:0000256" key="6">
    <source>
        <dbReference type="ARBA" id="ARBA00013125"/>
    </source>
</evidence>
<feature type="domain" description="Glucose-methanol-choline oxidoreductase N-terminal" evidence="15">
    <location>
        <begin position="250"/>
        <end position="483"/>
    </location>
</feature>
<evidence type="ECO:0000259" key="15">
    <source>
        <dbReference type="Pfam" id="PF00732"/>
    </source>
</evidence>
<comment type="similarity">
    <text evidence="5 13">Belongs to the GMC oxidoreductase family.</text>
</comment>
<evidence type="ECO:0000256" key="2">
    <source>
        <dbReference type="ARBA" id="ARBA00001974"/>
    </source>
</evidence>
<reference evidence="17 18" key="1">
    <citation type="submission" date="2024-01" db="EMBL/GenBank/DDBJ databases">
        <title>Comparative genomics of Cryptococcus and Kwoniella reveals pathogenesis evolution and contrasting modes of karyotype evolution via chromosome fusion or intercentromeric recombination.</title>
        <authorList>
            <person name="Coelho M.A."/>
            <person name="David-Palma M."/>
            <person name="Shea T."/>
            <person name="Bowers K."/>
            <person name="McGinley-Smith S."/>
            <person name="Mohammad A.W."/>
            <person name="Gnirke A."/>
            <person name="Yurkov A.M."/>
            <person name="Nowrousian M."/>
            <person name="Sun S."/>
            <person name="Cuomo C.A."/>
            <person name="Heitman J."/>
        </authorList>
    </citation>
    <scope>NUCLEOTIDE SEQUENCE [LARGE SCALE GENOMIC DNA]</scope>
    <source>
        <strain evidence="17">CBS 11374</strain>
    </source>
</reference>
<dbReference type="GeneID" id="87955969"/>
<comment type="function">
    <text evidence="3">Long-chain fatty alcohol oxidase involved in the omega-oxidation pathway of lipid degradation.</text>
</comment>
<dbReference type="RefSeq" id="XP_062791615.1">
    <property type="nucleotide sequence ID" value="XM_062935564.1"/>
</dbReference>
<proteinExistence type="inferred from homology"/>
<evidence type="ECO:0000259" key="16">
    <source>
        <dbReference type="Pfam" id="PF05199"/>
    </source>
</evidence>
<evidence type="ECO:0000256" key="14">
    <source>
        <dbReference type="SAM" id="Phobius"/>
    </source>
</evidence>
<comment type="catalytic activity">
    <reaction evidence="1 13">
        <text>a long-chain primary fatty alcohol + O2 = a long-chain fatty aldehyde + H2O2</text>
        <dbReference type="Rhea" id="RHEA:22756"/>
        <dbReference type="ChEBI" id="CHEBI:15379"/>
        <dbReference type="ChEBI" id="CHEBI:16240"/>
        <dbReference type="ChEBI" id="CHEBI:17176"/>
        <dbReference type="ChEBI" id="CHEBI:77396"/>
        <dbReference type="EC" id="1.1.3.20"/>
    </reaction>
</comment>
<organism evidence="17 18">
    <name type="scientific">Kwoniella shivajii</name>
    <dbReference type="NCBI Taxonomy" id="564305"/>
    <lineage>
        <taxon>Eukaryota</taxon>
        <taxon>Fungi</taxon>
        <taxon>Dikarya</taxon>
        <taxon>Basidiomycota</taxon>
        <taxon>Agaricomycotina</taxon>
        <taxon>Tremellomycetes</taxon>
        <taxon>Tremellales</taxon>
        <taxon>Cryptococcaceae</taxon>
        <taxon>Kwoniella</taxon>
    </lineage>
</organism>
<dbReference type="InterPro" id="IPR012400">
    <property type="entry name" value="Long_Oxdase"/>
</dbReference>
<evidence type="ECO:0000313" key="18">
    <source>
        <dbReference type="Proteomes" id="UP001329825"/>
    </source>
</evidence>
<protein>
    <recommendedName>
        <fullName evidence="6 13">Long-chain-alcohol oxidase</fullName>
        <ecNumber evidence="6 13">1.1.3.20</ecNumber>
    </recommendedName>
</protein>
<evidence type="ECO:0000313" key="17">
    <source>
        <dbReference type="EMBL" id="WRT66875.1"/>
    </source>
</evidence>
<sequence length="722" mass="77622">MVHRHNTYPSPDLTEAQRETLISICDALFQSHSGEEAERLRASLPTDHPEWQAAVVDDFIGKSYSELDGSIDRLVDLLGSSLSSTVRAELLTGLSLLSTTAGTFLLTGGCMKPFPKLTVKEREAILRSWSTSRITMRRSLMRAFAALGLFCIYGYNNVLTDAVGYPSPNRRLLSKPLTQPSYTYTFISPPAATPPSKIPIIQTEILIIGSGAGGGVVASRLAKSYKTLVVEKGVYAPTGERSRSQQEGFSELYQNGGLMASESGSTCFLAGSVFGGGTTVNWSGSLKTQHYVREEWAKKGLDWFLTDGYSDALDEICERMGVSSDHIKQNKSNSKLIAGCKKLGYHVDPIPQNTSGQEHACGFCSFGCPYGEKQGTVETFMMDAAKSGAEFLSRAQVERLLFCSPGADIPSVIDDDNLESYTYSTTRTRCIGAEMTLDDGSNVVVLASKSVIVSGGSINSPAILLRSGLKNPNIGKNLHCHPVTYVSAKFEDKINPWDGAIMTAVSNVSENRLGDHHGAKIEVCMSFPAGFAVAQENWSSSALHKSNMLEYNQSMVLIVLTRDRDSGQVFIDENGHPRIRYDISPYDGLSCLGGVLAAVELLLAAGAKKISTTQAGVPSYIVEEGHKGLVDPKWRSWIAQIQAAGVKSGWATFASAHQMGTCAMGKSASDSVVDPRGAVWGTSGLYVADASVFPTASGVNPMVTTMATAYSIAGFILEDLTE</sequence>
<accession>A0ABZ1D0F6</accession>
<dbReference type="PANTHER" id="PTHR46056:SF12">
    <property type="entry name" value="LONG-CHAIN-ALCOHOL OXIDASE"/>
    <property type="match status" value="1"/>
</dbReference>
<dbReference type="EMBL" id="CP141885">
    <property type="protein sequence ID" value="WRT66875.1"/>
    <property type="molecule type" value="Genomic_DNA"/>
</dbReference>
<name>A0ABZ1D0F6_9TREE</name>
<dbReference type="Pfam" id="PF05199">
    <property type="entry name" value="GMC_oxred_C"/>
    <property type="match status" value="1"/>
</dbReference>
<evidence type="ECO:0000256" key="5">
    <source>
        <dbReference type="ARBA" id="ARBA00010790"/>
    </source>
</evidence>
<keyword evidence="10 14" id="KW-1133">Transmembrane helix</keyword>
<dbReference type="PANTHER" id="PTHR46056">
    <property type="entry name" value="LONG-CHAIN-ALCOHOL OXIDASE"/>
    <property type="match status" value="1"/>
</dbReference>
<dbReference type="Pfam" id="PF00732">
    <property type="entry name" value="GMC_oxred_N"/>
    <property type="match status" value="1"/>
</dbReference>
<comment type="cofactor">
    <cofactor evidence="2">
        <name>FAD</name>
        <dbReference type="ChEBI" id="CHEBI:57692"/>
    </cofactor>
</comment>
<keyword evidence="9" id="KW-0274">FAD</keyword>
<feature type="domain" description="Glucose-methanol-choline oxidoreductase C-terminal" evidence="16">
    <location>
        <begin position="571"/>
        <end position="709"/>
    </location>
</feature>
<gene>
    <name evidence="17" type="ORF">IL334_003838</name>
</gene>
<evidence type="ECO:0000256" key="13">
    <source>
        <dbReference type="PIRNR" id="PIRNR028937"/>
    </source>
</evidence>
<dbReference type="InterPro" id="IPR007867">
    <property type="entry name" value="GMC_OxRtase_C"/>
</dbReference>
<dbReference type="EC" id="1.1.3.20" evidence="6 13"/>
<dbReference type="InterPro" id="IPR000172">
    <property type="entry name" value="GMC_OxRdtase_N"/>
</dbReference>
<dbReference type="Gene3D" id="3.50.50.60">
    <property type="entry name" value="FAD/NAD(P)-binding domain"/>
    <property type="match status" value="2"/>
</dbReference>